<comment type="caution">
    <text evidence="1">The sequence shown here is derived from an EMBL/GenBank/DDBJ whole genome shotgun (WGS) entry which is preliminary data.</text>
</comment>
<dbReference type="AlphaFoldDB" id="A0A917C8E7"/>
<reference evidence="1" key="2">
    <citation type="submission" date="2020-09" db="EMBL/GenBank/DDBJ databases">
        <authorList>
            <person name="Sun Q."/>
            <person name="Zhou Y."/>
        </authorList>
    </citation>
    <scope>NUCLEOTIDE SEQUENCE</scope>
    <source>
        <strain evidence="1">CGMCC 1.16134</strain>
    </source>
</reference>
<gene>
    <name evidence="1" type="ORF">GCM10010912_22290</name>
</gene>
<proteinExistence type="predicted"/>
<evidence type="ECO:0000313" key="1">
    <source>
        <dbReference type="EMBL" id="GGF76716.1"/>
    </source>
</evidence>
<name>A0A917C8E7_9BACL</name>
<reference evidence="1" key="1">
    <citation type="journal article" date="2014" name="Int. J. Syst. Evol. Microbiol.">
        <title>Complete genome sequence of Corynebacterium casei LMG S-19264T (=DSM 44701T), isolated from a smear-ripened cheese.</title>
        <authorList>
            <consortium name="US DOE Joint Genome Institute (JGI-PGF)"/>
            <person name="Walter F."/>
            <person name="Albersmeier A."/>
            <person name="Kalinowski J."/>
            <person name="Ruckert C."/>
        </authorList>
    </citation>
    <scope>NUCLEOTIDE SEQUENCE</scope>
    <source>
        <strain evidence="1">CGMCC 1.16134</strain>
    </source>
</reference>
<dbReference type="Proteomes" id="UP000637643">
    <property type="component" value="Unassembled WGS sequence"/>
</dbReference>
<keyword evidence="2" id="KW-1185">Reference proteome</keyword>
<evidence type="ECO:0000313" key="2">
    <source>
        <dbReference type="Proteomes" id="UP000637643"/>
    </source>
</evidence>
<dbReference type="RefSeq" id="WP_189024766.1">
    <property type="nucleotide sequence ID" value="NZ_BMKR01000007.1"/>
</dbReference>
<sequence>MEEKVVDVSGVYNLEISKIKNLLSDLENGRIYDLHKHVKAYGSLQTKVEQLKEMLNDLVHKVEYGKKSTADEIGELF</sequence>
<organism evidence="1 2">
    <name type="scientific">Paenibacillus albidus</name>
    <dbReference type="NCBI Taxonomy" id="2041023"/>
    <lineage>
        <taxon>Bacteria</taxon>
        <taxon>Bacillati</taxon>
        <taxon>Bacillota</taxon>
        <taxon>Bacilli</taxon>
        <taxon>Bacillales</taxon>
        <taxon>Paenibacillaceae</taxon>
        <taxon>Paenibacillus</taxon>
    </lineage>
</organism>
<protein>
    <submittedName>
        <fullName evidence="1">Uncharacterized protein</fullName>
    </submittedName>
</protein>
<dbReference type="EMBL" id="BMKR01000007">
    <property type="protein sequence ID" value="GGF76716.1"/>
    <property type="molecule type" value="Genomic_DNA"/>
</dbReference>
<accession>A0A917C8E7</accession>